<dbReference type="PANTHER" id="PTHR42684:SF17">
    <property type="entry name" value="ADENOSYLMETHIONINE-8-AMINO-7-OXONONANOATE AMINOTRANSFERASE"/>
    <property type="match status" value="1"/>
</dbReference>
<evidence type="ECO:0000256" key="7">
    <source>
        <dbReference type="ARBA" id="ARBA00022898"/>
    </source>
</evidence>
<dbReference type="EMBL" id="JWIZ01000012">
    <property type="protein sequence ID" value="KMK52189.1"/>
    <property type="molecule type" value="Genomic_DNA"/>
</dbReference>
<dbReference type="InterPro" id="IPR015424">
    <property type="entry name" value="PyrdxlP-dep_Trfase"/>
</dbReference>
<dbReference type="InterPro" id="IPR049704">
    <property type="entry name" value="Aminotrans_3_PPA_site"/>
</dbReference>
<comment type="function">
    <text evidence="9">Catalyzes the transfer of the alpha-amino group from S-adenosyl-L-methionine (SAM) to 7-keto-8-aminopelargonic acid (KAPA) to form 7,8-diaminopelargonic acid (DAPA). It is the only aminotransferase known to utilize SAM as an amino donor.</text>
</comment>
<feature type="binding site" evidence="9">
    <location>
        <position position="146"/>
    </location>
    <ligand>
        <name>substrate</name>
    </ligand>
</feature>
<comment type="cofactor">
    <cofactor evidence="1 9">
        <name>pyridoxal 5'-phosphate</name>
        <dbReference type="ChEBI" id="CHEBI:597326"/>
    </cofactor>
</comment>
<organism evidence="10 11">
    <name type="scientific">Muribacter muris</name>
    <dbReference type="NCBI Taxonomy" id="67855"/>
    <lineage>
        <taxon>Bacteria</taxon>
        <taxon>Pseudomonadati</taxon>
        <taxon>Pseudomonadota</taxon>
        <taxon>Gammaproteobacteria</taxon>
        <taxon>Pasteurellales</taxon>
        <taxon>Pasteurellaceae</taxon>
        <taxon>Muribacter</taxon>
    </lineage>
</organism>
<keyword evidence="5 9" id="KW-0949">S-adenosyl-L-methionine</keyword>
<feature type="binding site" evidence="9">
    <location>
        <begin position="113"/>
        <end position="114"/>
    </location>
    <ligand>
        <name>pyridoxal 5'-phosphate</name>
        <dbReference type="ChEBI" id="CHEBI:597326"/>
    </ligand>
</feature>
<evidence type="ECO:0000256" key="4">
    <source>
        <dbReference type="ARBA" id="ARBA00022679"/>
    </source>
</evidence>
<dbReference type="GO" id="GO:0005737">
    <property type="term" value="C:cytoplasm"/>
    <property type="evidence" value="ECO:0007669"/>
    <property type="project" value="UniProtKB-SubCell"/>
</dbReference>
<feature type="binding site" evidence="9">
    <location>
        <position position="53"/>
    </location>
    <ligand>
        <name>substrate</name>
    </ligand>
</feature>
<dbReference type="NCBIfam" id="NF004624">
    <property type="entry name" value="PRK05964.1"/>
    <property type="match status" value="1"/>
</dbReference>
<comment type="pathway">
    <text evidence="2 9">Cofactor biosynthesis; biotin biosynthesis; 7,8-diaminononanoate from 8-amino-7-oxononanoate (SAM route): step 1/1.</text>
</comment>
<accession>A0A0J5P9H3</accession>
<keyword evidence="4 9" id="KW-0808">Transferase</keyword>
<dbReference type="GO" id="GO:0030170">
    <property type="term" value="F:pyridoxal phosphate binding"/>
    <property type="evidence" value="ECO:0007669"/>
    <property type="project" value="UniProtKB-UniRule"/>
</dbReference>
<evidence type="ECO:0000313" key="11">
    <source>
        <dbReference type="Proteomes" id="UP000036270"/>
    </source>
</evidence>
<feature type="binding site" evidence="9">
    <location>
        <position position="247"/>
    </location>
    <ligand>
        <name>pyridoxal 5'-phosphate</name>
        <dbReference type="ChEBI" id="CHEBI:597326"/>
    </ligand>
</feature>
<dbReference type="PATRIC" id="fig|67855.3.peg.236"/>
<evidence type="ECO:0000256" key="1">
    <source>
        <dbReference type="ARBA" id="ARBA00001933"/>
    </source>
</evidence>
<dbReference type="GO" id="GO:0009102">
    <property type="term" value="P:biotin biosynthetic process"/>
    <property type="evidence" value="ECO:0007669"/>
    <property type="project" value="UniProtKB-UniRule"/>
</dbReference>
<dbReference type="InterPro" id="IPR005815">
    <property type="entry name" value="BioA"/>
</dbReference>
<feature type="site" description="Participates in the substrate recognition with KAPA and in a stacking interaction with the adenine ring of SAM" evidence="9">
    <location>
        <position position="18"/>
    </location>
</feature>
<dbReference type="PROSITE" id="PS00600">
    <property type="entry name" value="AA_TRANSFER_CLASS_3"/>
    <property type="match status" value="1"/>
</dbReference>
<feature type="binding site" evidence="9">
    <location>
        <position position="276"/>
    </location>
    <ligand>
        <name>substrate</name>
    </ligand>
</feature>
<dbReference type="Gene3D" id="3.40.640.10">
    <property type="entry name" value="Type I PLP-dependent aspartate aminotransferase-like (Major domain)"/>
    <property type="match status" value="1"/>
</dbReference>
<evidence type="ECO:0000256" key="2">
    <source>
        <dbReference type="ARBA" id="ARBA00005063"/>
    </source>
</evidence>
<dbReference type="AlphaFoldDB" id="A0A0J5P9H3"/>
<comment type="subcellular location">
    <subcellularLocation>
        <location evidence="9">Cytoplasm</location>
    </subcellularLocation>
</comment>
<comment type="catalytic activity">
    <reaction evidence="8 9">
        <text>(8S)-8-amino-7-oxononanoate + S-adenosyl-L-methionine = S-adenosyl-4-methylsulfanyl-2-oxobutanoate + (7R,8S)-7,8-diammoniononanoate</text>
        <dbReference type="Rhea" id="RHEA:16861"/>
        <dbReference type="ChEBI" id="CHEBI:16490"/>
        <dbReference type="ChEBI" id="CHEBI:59789"/>
        <dbReference type="ChEBI" id="CHEBI:149468"/>
        <dbReference type="ChEBI" id="CHEBI:149469"/>
        <dbReference type="EC" id="2.6.1.62"/>
    </reaction>
</comment>
<sequence>MNEQQLLALDRQYVWHPYTAMPNHLPVYSVERAEGVEIWLQNGQRLIDGMSSWWAALHGYNHPILNQAAIDQLAKMSHIMFGGLTHEPAVKLAKTLVDITPAGLEQVFFADSGSVAVEVAMKMAVQYQSAQGKLTRQKFATIRSGYHGDTWHAMSVCDPTTGMHNLFARSLPVQYFLPQPSVKFGEAWQETAIRPLADLLEKRRDEIAALILEPIVQGAGGMYFYSPVYLQKAKALCEQYGVLLIFDEIATGFGRTGKLFAAEYAQVSPDIMCVGKGLSGGYMTLSATLTTRHIAQTLSRSEAKCFMHGPTFMANPLACAVSLASVELLLAGDWQANIRRIERHFQQSLAPLAACEYVKEVRVLGAIGVIEMVEAVNMASLQPRFVKQGVWVRPFGKLVYLMPPFIISAEQLVRLTDGVIAALKEEYATI</sequence>
<dbReference type="UniPathway" id="UPA00078">
    <property type="reaction ID" value="UER00160"/>
</dbReference>
<dbReference type="HAMAP" id="MF_00834">
    <property type="entry name" value="BioA"/>
    <property type="match status" value="1"/>
</dbReference>
<evidence type="ECO:0000313" key="10">
    <source>
        <dbReference type="EMBL" id="KMK52189.1"/>
    </source>
</evidence>
<dbReference type="GO" id="GO:0004015">
    <property type="term" value="F:adenosylmethionine-8-amino-7-oxononanoate transaminase activity"/>
    <property type="evidence" value="ECO:0007669"/>
    <property type="project" value="UniProtKB-UniRule"/>
</dbReference>
<comment type="similarity">
    <text evidence="9">Belongs to the class-III pyridoxal-phosphate-dependent aminotransferase family. BioA subfamily.</text>
</comment>
<keyword evidence="11" id="KW-1185">Reference proteome</keyword>
<dbReference type="RefSeq" id="WP_047976216.1">
    <property type="nucleotide sequence ID" value="NZ_JWIZ01000012.1"/>
</dbReference>
<keyword evidence="7 9" id="KW-0663">Pyridoxal phosphate</keyword>
<dbReference type="SUPFAM" id="SSF53383">
    <property type="entry name" value="PLP-dependent transferases"/>
    <property type="match status" value="1"/>
</dbReference>
<dbReference type="NCBIfam" id="TIGR00508">
    <property type="entry name" value="bioA"/>
    <property type="match status" value="1"/>
</dbReference>
<evidence type="ECO:0000256" key="6">
    <source>
        <dbReference type="ARBA" id="ARBA00022756"/>
    </source>
</evidence>
<dbReference type="FunFam" id="3.40.640.10:FF:000041">
    <property type="entry name" value="Adenosylmethionine-8-amino-7-oxononanoate aminotransferase"/>
    <property type="match status" value="1"/>
</dbReference>
<dbReference type="InterPro" id="IPR015422">
    <property type="entry name" value="PyrdxlP-dep_Trfase_small"/>
</dbReference>
<dbReference type="InterPro" id="IPR005814">
    <property type="entry name" value="Aminotrans_3"/>
</dbReference>
<keyword evidence="3 9" id="KW-0032">Aminotransferase</keyword>
<dbReference type="Pfam" id="PF00202">
    <property type="entry name" value="Aminotran_3"/>
    <property type="match status" value="1"/>
</dbReference>
<comment type="caution">
    <text evidence="10">The sequence shown here is derived from an EMBL/GenBank/DDBJ whole genome shotgun (WGS) entry which is preliminary data.</text>
</comment>
<dbReference type="Gene3D" id="3.90.1150.10">
    <property type="entry name" value="Aspartate Aminotransferase, domain 1"/>
    <property type="match status" value="1"/>
</dbReference>
<evidence type="ECO:0000256" key="5">
    <source>
        <dbReference type="ARBA" id="ARBA00022691"/>
    </source>
</evidence>
<protein>
    <recommendedName>
        <fullName evidence="9">Adenosylmethionine-8-amino-7-oxononanoate aminotransferase</fullName>
        <ecNumber evidence="9">2.6.1.62</ecNumber>
    </recommendedName>
    <alternativeName>
        <fullName evidence="9">7,8-diamino-pelargonic acid aminotransferase</fullName>
        <shortName evidence="9">DAPA AT</shortName>
        <shortName evidence="9">DAPA aminotransferase</shortName>
    </alternativeName>
    <alternativeName>
        <fullName evidence="9">7,8-diaminononanoate synthase</fullName>
        <shortName evidence="9">DANS</shortName>
    </alternativeName>
    <alternativeName>
        <fullName evidence="9">Diaminopelargonic acid synthase</fullName>
    </alternativeName>
</protein>
<dbReference type="CDD" id="cd00610">
    <property type="entry name" value="OAT_like"/>
    <property type="match status" value="1"/>
</dbReference>
<dbReference type="EC" id="2.6.1.62" evidence="9"/>
<name>A0A0J5P9H3_9PAST</name>
<evidence type="ECO:0000256" key="9">
    <source>
        <dbReference type="HAMAP-Rule" id="MF_00834"/>
    </source>
</evidence>
<keyword evidence="9" id="KW-0963">Cytoplasm</keyword>
<gene>
    <name evidence="9" type="primary">bioA</name>
    <name evidence="10" type="ORF">RO21_02455</name>
</gene>
<reference evidence="10 11" key="1">
    <citation type="submission" date="2014-12" db="EMBL/GenBank/DDBJ databases">
        <title>Reclassification of Actinobacillus muris as Muribacter muris.</title>
        <authorList>
            <person name="Christensen H."/>
            <person name="Nicklas W."/>
            <person name="Bisgaard M."/>
        </authorList>
    </citation>
    <scope>NUCLEOTIDE SEQUENCE [LARGE SCALE GENOMIC DNA]</scope>
    <source>
        <strain evidence="10 11">Ackerman80-443D</strain>
    </source>
</reference>
<dbReference type="PANTHER" id="PTHR42684">
    <property type="entry name" value="ADENOSYLMETHIONINE-8-AMINO-7-OXONONANOATE AMINOTRANSFERASE"/>
    <property type="match status" value="1"/>
</dbReference>
<feature type="modified residue" description="N6-(pyridoxal phosphate)lysine" evidence="9">
    <location>
        <position position="276"/>
    </location>
</feature>
<dbReference type="NCBIfam" id="NF005940">
    <property type="entry name" value="PRK07986.1"/>
    <property type="match status" value="1"/>
</dbReference>
<evidence type="ECO:0000256" key="8">
    <source>
        <dbReference type="ARBA" id="ARBA00048449"/>
    </source>
</evidence>
<proteinExistence type="inferred from homology"/>
<comment type="subunit">
    <text evidence="9">Homodimer.</text>
</comment>
<dbReference type="Proteomes" id="UP000036270">
    <property type="component" value="Unassembled WGS sequence"/>
</dbReference>
<dbReference type="STRING" id="67855.RO21_02455"/>
<keyword evidence="6 9" id="KW-0093">Biotin biosynthesis</keyword>
<feature type="binding site" evidence="9">
    <location>
        <begin position="310"/>
        <end position="311"/>
    </location>
    <ligand>
        <name>pyridoxal 5'-phosphate</name>
        <dbReference type="ChEBI" id="CHEBI:597326"/>
    </ligand>
</feature>
<evidence type="ECO:0000256" key="3">
    <source>
        <dbReference type="ARBA" id="ARBA00022576"/>
    </source>
</evidence>
<feature type="binding site" evidence="9">
    <location>
        <position position="309"/>
    </location>
    <ligand>
        <name>substrate</name>
    </ligand>
</feature>
<dbReference type="InterPro" id="IPR015421">
    <property type="entry name" value="PyrdxlP-dep_Trfase_major"/>
</dbReference>
<feature type="binding site" evidence="9">
    <location>
        <position position="393"/>
    </location>
    <ligand>
        <name>substrate</name>
    </ligand>
</feature>